<dbReference type="OrthoDB" id="5820458at2759"/>
<dbReference type="InterPro" id="IPR012292">
    <property type="entry name" value="Globin/Proto"/>
</dbReference>
<dbReference type="InterPro" id="IPR044399">
    <property type="entry name" value="Mb-like_M"/>
</dbReference>
<evidence type="ECO:0000256" key="6">
    <source>
        <dbReference type="PIRSR" id="PIRSR002026-1"/>
    </source>
</evidence>
<keyword evidence="1 7" id="KW-0813">Transport</keyword>
<keyword evidence="4 6" id="KW-0479">Metal-binding</keyword>
<dbReference type="Pfam" id="PF00042">
    <property type="entry name" value="Globin"/>
    <property type="match status" value="1"/>
</dbReference>
<evidence type="ECO:0000256" key="7">
    <source>
        <dbReference type="RuleBase" id="RU000356"/>
    </source>
</evidence>
<dbReference type="Proteomes" id="UP000053660">
    <property type="component" value="Unassembled WGS sequence"/>
</dbReference>
<dbReference type="InterPro" id="IPR000971">
    <property type="entry name" value="Globin"/>
</dbReference>
<sequence length="141" mass="16468">MVSATDVRKHTVASMVTVPVSSPSDKSKHGNDFYKYFFTHHPEVRKYFKGAENYTADDVAKSERFDKQGNAILLAVHILTETYDNENVFRGFCRDIINRHVERRLDPALWKVLSVLLLLYSLEKTKDHQRGNVWKARNDRR</sequence>
<feature type="domain" description="Globin" evidence="8">
    <location>
        <begin position="1"/>
        <end position="141"/>
    </location>
</feature>
<dbReference type="GO" id="GO:0005344">
    <property type="term" value="F:oxygen carrier activity"/>
    <property type="evidence" value="ECO:0007669"/>
    <property type="project" value="UniProtKB-KW"/>
</dbReference>
<reference evidence="9 10" key="1">
    <citation type="submission" date="2014-03" db="EMBL/GenBank/DDBJ databases">
        <title>Draft genome of the hookworm Oesophagostomum dentatum.</title>
        <authorList>
            <person name="Mitreva M."/>
        </authorList>
    </citation>
    <scope>NUCLEOTIDE SEQUENCE [LARGE SCALE GENOMIC DNA]</scope>
    <source>
        <strain evidence="9 10">OD-Hann</strain>
    </source>
</reference>
<dbReference type="InterPro" id="IPR009050">
    <property type="entry name" value="Globin-like_sf"/>
</dbReference>
<keyword evidence="2 7" id="KW-0349">Heme</keyword>
<dbReference type="GO" id="GO:0005506">
    <property type="term" value="F:iron ion binding"/>
    <property type="evidence" value="ECO:0007669"/>
    <property type="project" value="InterPro"/>
</dbReference>
<name>A0A0B1TSB8_OESDE</name>
<evidence type="ECO:0000256" key="1">
    <source>
        <dbReference type="ARBA" id="ARBA00022448"/>
    </source>
</evidence>
<dbReference type="AlphaFoldDB" id="A0A0B1TSB8"/>
<dbReference type="EMBL" id="KN549331">
    <property type="protein sequence ID" value="KHJ98300.1"/>
    <property type="molecule type" value="Genomic_DNA"/>
</dbReference>
<dbReference type="PIRSF" id="PIRSF002026">
    <property type="entry name" value="Nematode_globin"/>
    <property type="match status" value="1"/>
</dbReference>
<dbReference type="GO" id="GO:0019825">
    <property type="term" value="F:oxygen binding"/>
    <property type="evidence" value="ECO:0007669"/>
    <property type="project" value="InterPro"/>
</dbReference>
<evidence type="ECO:0000256" key="5">
    <source>
        <dbReference type="ARBA" id="ARBA00023004"/>
    </source>
</evidence>
<accession>A0A0B1TSB8</accession>
<dbReference type="CDD" id="cd01040">
    <property type="entry name" value="Mb-like"/>
    <property type="match status" value="1"/>
</dbReference>
<dbReference type="PROSITE" id="PS01033">
    <property type="entry name" value="GLOBIN"/>
    <property type="match status" value="1"/>
</dbReference>
<keyword evidence="10" id="KW-1185">Reference proteome</keyword>
<evidence type="ECO:0000313" key="9">
    <source>
        <dbReference type="EMBL" id="KHJ98300.1"/>
    </source>
</evidence>
<keyword evidence="5 6" id="KW-0408">Iron</keyword>
<dbReference type="SUPFAM" id="SSF46458">
    <property type="entry name" value="Globin-like"/>
    <property type="match status" value="1"/>
</dbReference>
<comment type="similarity">
    <text evidence="7">Belongs to the globin family.</text>
</comment>
<dbReference type="Gene3D" id="1.10.490.10">
    <property type="entry name" value="Globins"/>
    <property type="match status" value="1"/>
</dbReference>
<proteinExistence type="inferred from homology"/>
<evidence type="ECO:0000259" key="8">
    <source>
        <dbReference type="PROSITE" id="PS01033"/>
    </source>
</evidence>
<organism evidence="9 10">
    <name type="scientific">Oesophagostomum dentatum</name>
    <name type="common">Nodular worm</name>
    <dbReference type="NCBI Taxonomy" id="61180"/>
    <lineage>
        <taxon>Eukaryota</taxon>
        <taxon>Metazoa</taxon>
        <taxon>Ecdysozoa</taxon>
        <taxon>Nematoda</taxon>
        <taxon>Chromadorea</taxon>
        <taxon>Rhabditida</taxon>
        <taxon>Rhabditina</taxon>
        <taxon>Rhabditomorpha</taxon>
        <taxon>Strongyloidea</taxon>
        <taxon>Strongylidae</taxon>
        <taxon>Oesophagostomum</taxon>
    </lineage>
</organism>
<dbReference type="GO" id="GO:0020037">
    <property type="term" value="F:heme binding"/>
    <property type="evidence" value="ECO:0007669"/>
    <property type="project" value="InterPro"/>
</dbReference>
<evidence type="ECO:0000313" key="10">
    <source>
        <dbReference type="Proteomes" id="UP000053660"/>
    </source>
</evidence>
<gene>
    <name evidence="9" type="ORF">OESDEN_01722</name>
</gene>
<evidence type="ECO:0000256" key="4">
    <source>
        <dbReference type="ARBA" id="ARBA00022723"/>
    </source>
</evidence>
<evidence type="ECO:0000256" key="2">
    <source>
        <dbReference type="ARBA" id="ARBA00022617"/>
    </source>
</evidence>
<feature type="binding site" description="proximal binding residue" evidence="6">
    <location>
        <position position="100"/>
    </location>
    <ligand>
        <name>heme</name>
        <dbReference type="ChEBI" id="CHEBI:30413"/>
    </ligand>
    <ligandPart>
        <name>Fe</name>
        <dbReference type="ChEBI" id="CHEBI:18248"/>
    </ligandPart>
</feature>
<dbReference type="InterPro" id="IPR012085">
    <property type="entry name" value="Globin_nematode"/>
</dbReference>
<keyword evidence="3 7" id="KW-0561">Oxygen transport</keyword>
<evidence type="ECO:0000256" key="3">
    <source>
        <dbReference type="ARBA" id="ARBA00022621"/>
    </source>
</evidence>
<protein>
    <submittedName>
        <fullName evidence="9">Globin</fullName>
    </submittedName>
</protein>